<dbReference type="EMBL" id="CAJVPU010014874">
    <property type="protein sequence ID" value="CAG8642781.1"/>
    <property type="molecule type" value="Genomic_DNA"/>
</dbReference>
<protein>
    <submittedName>
        <fullName evidence="1">6819_t:CDS:1</fullName>
    </submittedName>
</protein>
<evidence type="ECO:0000313" key="1">
    <source>
        <dbReference type="EMBL" id="CAG8642781.1"/>
    </source>
</evidence>
<feature type="non-terminal residue" evidence="1">
    <location>
        <position position="285"/>
    </location>
</feature>
<name>A0ACA9ND28_9GLOM</name>
<keyword evidence="2" id="KW-1185">Reference proteome</keyword>
<dbReference type="Proteomes" id="UP000789702">
    <property type="component" value="Unassembled WGS sequence"/>
</dbReference>
<reference evidence="1" key="1">
    <citation type="submission" date="2021-06" db="EMBL/GenBank/DDBJ databases">
        <authorList>
            <person name="Kallberg Y."/>
            <person name="Tangrot J."/>
            <person name="Rosling A."/>
        </authorList>
    </citation>
    <scope>NUCLEOTIDE SEQUENCE</scope>
    <source>
        <strain evidence="1">IL203A</strain>
    </source>
</reference>
<sequence>MAVLEKIKEFIEKEEIKLFKYSSFGGLQFLGAGGFGDVFRAYSEDKKEIVALKKVRNEKESFIREVKKINKFNHENIIKFYGITQDDGTQEYYMVLQFANNEDLRGFLHNRFSELDWPTKIKMANEISRGINYLHSENIVHRDLHDKNILVHDGRMIITDFGLSKSLENNSKSIDGGRAAYSAPEFLKNPEYSRDKPSDIYSLGMLFWQLSSGRPPFKNMTTQQIFLHVTYYKRESPINGTPNDFVNLYCEAWNDDPKLRPEISVILHKLDSIQMKSVFHGGSTL</sequence>
<organism evidence="1 2">
    <name type="scientific">Dentiscutata heterogama</name>
    <dbReference type="NCBI Taxonomy" id="1316150"/>
    <lineage>
        <taxon>Eukaryota</taxon>
        <taxon>Fungi</taxon>
        <taxon>Fungi incertae sedis</taxon>
        <taxon>Mucoromycota</taxon>
        <taxon>Glomeromycotina</taxon>
        <taxon>Glomeromycetes</taxon>
        <taxon>Diversisporales</taxon>
        <taxon>Gigasporaceae</taxon>
        <taxon>Dentiscutata</taxon>
    </lineage>
</organism>
<proteinExistence type="predicted"/>
<evidence type="ECO:0000313" key="2">
    <source>
        <dbReference type="Proteomes" id="UP000789702"/>
    </source>
</evidence>
<comment type="caution">
    <text evidence="1">The sequence shown here is derived from an EMBL/GenBank/DDBJ whole genome shotgun (WGS) entry which is preliminary data.</text>
</comment>
<accession>A0ACA9ND28</accession>
<gene>
    <name evidence="1" type="ORF">DHETER_LOCUS8919</name>
</gene>